<dbReference type="Proteomes" id="UP000003340">
    <property type="component" value="Unassembled WGS sequence"/>
</dbReference>
<evidence type="ECO:0000313" key="1">
    <source>
        <dbReference type="EMBL" id="EEG31526.1"/>
    </source>
</evidence>
<name>C0EAI1_9FIRM</name>
<evidence type="ECO:0000313" key="2">
    <source>
        <dbReference type="Proteomes" id="UP000003340"/>
    </source>
</evidence>
<dbReference type="STRING" id="537013.CLOSTMETH_00836"/>
<comment type="caution">
    <text evidence="1">The sequence shown here is derived from an EMBL/GenBank/DDBJ whole genome shotgun (WGS) entry which is preliminary data.</text>
</comment>
<keyword evidence="2" id="KW-1185">Reference proteome</keyword>
<accession>C0EAI1</accession>
<organism evidence="1 2">
    <name type="scientific">[Clostridium] methylpentosum DSM 5476</name>
    <dbReference type="NCBI Taxonomy" id="537013"/>
    <lineage>
        <taxon>Bacteria</taxon>
        <taxon>Bacillati</taxon>
        <taxon>Bacillota</taxon>
        <taxon>Clostridia</taxon>
        <taxon>Eubacteriales</taxon>
        <taxon>Oscillospiraceae</taxon>
        <taxon>Oscillospiraceae incertae sedis</taxon>
    </lineage>
</organism>
<dbReference type="AlphaFoldDB" id="C0EAI1"/>
<sequence length="73" mass="8298">MTGTLDLAIENPVRHIQRAEGFVQNEEGSPLTWAQMVWMSKNGERVRKKLLPVSSHLCKIGLLQSRLYSGFSR</sequence>
<reference evidence="1 2" key="2">
    <citation type="submission" date="2009-02" db="EMBL/GenBank/DDBJ databases">
        <title>Draft genome sequence of Clostridium methylpentosum (DSM 5476).</title>
        <authorList>
            <person name="Sudarsanam P."/>
            <person name="Ley R."/>
            <person name="Guruge J."/>
            <person name="Turnbaugh P.J."/>
            <person name="Mahowald M."/>
            <person name="Liep D."/>
            <person name="Gordon J."/>
        </authorList>
    </citation>
    <scope>NUCLEOTIDE SEQUENCE [LARGE SCALE GENOMIC DNA]</scope>
    <source>
        <strain evidence="1 2">DSM 5476</strain>
    </source>
</reference>
<protein>
    <submittedName>
        <fullName evidence="1">Uncharacterized protein</fullName>
    </submittedName>
</protein>
<dbReference type="HOGENOM" id="CLU_2698114_0_0_9"/>
<gene>
    <name evidence="1" type="ORF">CLOSTMETH_00836</name>
</gene>
<proteinExistence type="predicted"/>
<reference evidence="1 2" key="1">
    <citation type="submission" date="2009-01" db="EMBL/GenBank/DDBJ databases">
        <authorList>
            <person name="Fulton L."/>
            <person name="Clifton S."/>
            <person name="Fulton B."/>
            <person name="Xu J."/>
            <person name="Minx P."/>
            <person name="Pepin K.H."/>
            <person name="Johnson M."/>
            <person name="Bhonagiri V."/>
            <person name="Nash W.E."/>
            <person name="Mardis E.R."/>
            <person name="Wilson R.K."/>
        </authorList>
    </citation>
    <scope>NUCLEOTIDE SEQUENCE [LARGE SCALE GENOMIC DNA]</scope>
    <source>
        <strain evidence="1 2">DSM 5476</strain>
    </source>
</reference>
<dbReference type="EMBL" id="ACEC01000032">
    <property type="protein sequence ID" value="EEG31526.1"/>
    <property type="molecule type" value="Genomic_DNA"/>
</dbReference>